<protein>
    <submittedName>
        <fullName evidence="2">Uncharacterized protein</fullName>
    </submittedName>
</protein>
<dbReference type="Proteomes" id="UP000714618">
    <property type="component" value="Unassembled WGS sequence"/>
</dbReference>
<evidence type="ECO:0000313" key="2">
    <source>
        <dbReference type="EMBL" id="CAD0089613.1"/>
    </source>
</evidence>
<accession>A0A9N8JMH8</accession>
<dbReference type="AlphaFoldDB" id="A0A9N8JMH8"/>
<comment type="caution">
    <text evidence="2">The sequence shown here is derived from an EMBL/GenBank/DDBJ whole genome shotgun (WGS) entry which is preliminary data.</text>
</comment>
<evidence type="ECO:0000256" key="1">
    <source>
        <dbReference type="SAM" id="MobiDB-lite"/>
    </source>
</evidence>
<gene>
    <name evidence="2" type="ORF">AWRI4233_LOCUS2440</name>
</gene>
<sequence>MAITETIKHAVGLEAGPSTSTSPPRSLLSMPPATVQFSPRANTHILQPALHPRSSIGMLES</sequence>
<feature type="compositionally biased region" description="Low complexity" evidence="1">
    <location>
        <begin position="17"/>
        <end position="32"/>
    </location>
</feature>
<keyword evidence="3" id="KW-1185">Reference proteome</keyword>
<name>A0A9N8JMH8_9PEZI</name>
<proteinExistence type="predicted"/>
<organism evidence="2 3">
    <name type="scientific">Aureobasidium mustum</name>
    <dbReference type="NCBI Taxonomy" id="2773714"/>
    <lineage>
        <taxon>Eukaryota</taxon>
        <taxon>Fungi</taxon>
        <taxon>Dikarya</taxon>
        <taxon>Ascomycota</taxon>
        <taxon>Pezizomycotina</taxon>
        <taxon>Dothideomycetes</taxon>
        <taxon>Dothideomycetidae</taxon>
        <taxon>Dothideales</taxon>
        <taxon>Saccotheciaceae</taxon>
        <taxon>Aureobasidium</taxon>
    </lineage>
</organism>
<evidence type="ECO:0000313" key="3">
    <source>
        <dbReference type="Proteomes" id="UP000714618"/>
    </source>
</evidence>
<reference evidence="2" key="1">
    <citation type="submission" date="2020-06" db="EMBL/GenBank/DDBJ databases">
        <authorList>
            <person name="Onetto C."/>
        </authorList>
    </citation>
    <scope>NUCLEOTIDE SEQUENCE</scope>
</reference>
<dbReference type="EMBL" id="CAIJEO010000003">
    <property type="protein sequence ID" value="CAD0089613.1"/>
    <property type="molecule type" value="Genomic_DNA"/>
</dbReference>
<feature type="region of interest" description="Disordered" evidence="1">
    <location>
        <begin position="1"/>
        <end position="32"/>
    </location>
</feature>